<dbReference type="EMBL" id="DQID01000186">
    <property type="protein sequence ID" value="HCT14547.1"/>
    <property type="molecule type" value="Genomic_DNA"/>
</dbReference>
<dbReference type="AlphaFoldDB" id="A0A3D4SZV8"/>
<gene>
    <name evidence="2" type="ORF">DIW82_07075</name>
</gene>
<evidence type="ECO:0000313" key="2">
    <source>
        <dbReference type="EMBL" id="HCT14547.1"/>
    </source>
</evidence>
<sequence>MIVTAGFVVMIIGVAADADPVTVTGAVIGTVGAVIALLDGGVTALAMRRSGAHAASDGAVPAVSSPQAGLVYAVAAVIAGAGFLSWFVGDGDGNLGGTVMMVVGALVLWGAVLWKALLPRARRRRSPAVV</sequence>
<feature type="transmembrane region" description="Helical" evidence="1">
    <location>
        <begin position="26"/>
        <end position="47"/>
    </location>
</feature>
<keyword evidence="1" id="KW-1133">Transmembrane helix</keyword>
<proteinExistence type="predicted"/>
<keyword evidence="1" id="KW-0812">Transmembrane</keyword>
<organism evidence="2 3">
    <name type="scientific">Corynebacterium nuruki</name>
    <dbReference type="NCBI Taxonomy" id="1032851"/>
    <lineage>
        <taxon>Bacteria</taxon>
        <taxon>Bacillati</taxon>
        <taxon>Actinomycetota</taxon>
        <taxon>Actinomycetes</taxon>
        <taxon>Mycobacteriales</taxon>
        <taxon>Corynebacteriaceae</taxon>
        <taxon>Corynebacterium</taxon>
    </lineage>
</organism>
<dbReference type="STRING" id="863239.GCA_000213935_02022"/>
<accession>A0A3D4SZV8</accession>
<keyword evidence="1" id="KW-0472">Membrane</keyword>
<feature type="transmembrane region" description="Helical" evidence="1">
    <location>
        <begin position="68"/>
        <end position="89"/>
    </location>
</feature>
<evidence type="ECO:0000313" key="3">
    <source>
        <dbReference type="Proteomes" id="UP000261739"/>
    </source>
</evidence>
<comment type="caution">
    <text evidence="2">The sequence shown here is derived from an EMBL/GenBank/DDBJ whole genome shotgun (WGS) entry which is preliminary data.</text>
</comment>
<feature type="transmembrane region" description="Helical" evidence="1">
    <location>
        <begin position="95"/>
        <end position="117"/>
    </location>
</feature>
<name>A0A3D4SZV8_9CORY</name>
<protein>
    <submittedName>
        <fullName evidence="2">Uncharacterized protein</fullName>
    </submittedName>
</protein>
<dbReference type="Proteomes" id="UP000261739">
    <property type="component" value="Unassembled WGS sequence"/>
</dbReference>
<evidence type="ECO:0000256" key="1">
    <source>
        <dbReference type="SAM" id="Phobius"/>
    </source>
</evidence>
<reference evidence="2 3" key="1">
    <citation type="journal article" date="2018" name="Nat. Biotechnol.">
        <title>A standardized bacterial taxonomy based on genome phylogeny substantially revises the tree of life.</title>
        <authorList>
            <person name="Parks D.H."/>
            <person name="Chuvochina M."/>
            <person name="Waite D.W."/>
            <person name="Rinke C."/>
            <person name="Skarshewski A."/>
            <person name="Chaumeil P.A."/>
            <person name="Hugenholtz P."/>
        </authorList>
    </citation>
    <scope>NUCLEOTIDE SEQUENCE [LARGE SCALE GENOMIC DNA]</scope>
    <source>
        <strain evidence="2">UBA11247</strain>
    </source>
</reference>